<dbReference type="PRINTS" id="PR00503">
    <property type="entry name" value="BROMODOMAIN"/>
</dbReference>
<dbReference type="EMBL" id="JTDY01001993">
    <property type="protein sequence ID" value="KOB72381.1"/>
    <property type="molecule type" value="Genomic_DNA"/>
</dbReference>
<evidence type="ECO:0000256" key="1">
    <source>
        <dbReference type="ARBA" id="ARBA00023117"/>
    </source>
</evidence>
<dbReference type="STRING" id="104452.A0A0L7LAY3"/>
<organism evidence="5 6">
    <name type="scientific">Operophtera brumata</name>
    <name type="common">Winter moth</name>
    <name type="synonym">Phalaena brumata</name>
    <dbReference type="NCBI Taxonomy" id="104452"/>
    <lineage>
        <taxon>Eukaryota</taxon>
        <taxon>Metazoa</taxon>
        <taxon>Ecdysozoa</taxon>
        <taxon>Arthropoda</taxon>
        <taxon>Hexapoda</taxon>
        <taxon>Insecta</taxon>
        <taxon>Pterygota</taxon>
        <taxon>Neoptera</taxon>
        <taxon>Endopterygota</taxon>
        <taxon>Lepidoptera</taxon>
        <taxon>Glossata</taxon>
        <taxon>Ditrysia</taxon>
        <taxon>Geometroidea</taxon>
        <taxon>Geometridae</taxon>
        <taxon>Larentiinae</taxon>
        <taxon>Operophtera</taxon>
    </lineage>
</organism>
<comment type="caution">
    <text evidence="5">The sequence shown here is derived from an EMBL/GenBank/DDBJ whole genome shotgun (WGS) entry which is preliminary data.</text>
</comment>
<name>A0A0L7LAY3_OPEBR</name>
<proteinExistence type="predicted"/>
<dbReference type="PROSITE" id="PS50014">
    <property type="entry name" value="BROMODOMAIN_2"/>
    <property type="match status" value="1"/>
</dbReference>
<reference evidence="5 6" key="1">
    <citation type="journal article" date="2015" name="Genome Biol. Evol.">
        <title>The genome of winter moth (Operophtera brumata) provides a genomic perspective on sexual dimorphism and phenology.</title>
        <authorList>
            <person name="Derks M.F."/>
            <person name="Smit S."/>
            <person name="Salis L."/>
            <person name="Schijlen E."/>
            <person name="Bossers A."/>
            <person name="Mateman C."/>
            <person name="Pijl A.S."/>
            <person name="de Ridder D."/>
            <person name="Groenen M.A."/>
            <person name="Visser M.E."/>
            <person name="Megens H.J."/>
        </authorList>
    </citation>
    <scope>NUCLEOTIDE SEQUENCE [LARGE SCALE GENOMIC DNA]</scope>
    <source>
        <strain evidence="5">WM2013NL</strain>
        <tissue evidence="5">Head and thorax</tissue>
    </source>
</reference>
<dbReference type="SUPFAM" id="SSF47370">
    <property type="entry name" value="Bromodomain"/>
    <property type="match status" value="1"/>
</dbReference>
<feature type="compositionally biased region" description="Low complexity" evidence="3">
    <location>
        <begin position="127"/>
        <end position="137"/>
    </location>
</feature>
<feature type="compositionally biased region" description="Polar residues" evidence="3">
    <location>
        <begin position="297"/>
        <end position="307"/>
    </location>
</feature>
<dbReference type="GO" id="GO:0005634">
    <property type="term" value="C:nucleus"/>
    <property type="evidence" value="ECO:0007669"/>
    <property type="project" value="TreeGrafter"/>
</dbReference>
<dbReference type="InterPro" id="IPR052060">
    <property type="entry name" value="Bromo_WD_repeat"/>
</dbReference>
<feature type="region of interest" description="Disordered" evidence="3">
    <location>
        <begin position="265"/>
        <end position="325"/>
    </location>
</feature>
<dbReference type="Gene3D" id="1.20.920.10">
    <property type="entry name" value="Bromodomain-like"/>
    <property type="match status" value="1"/>
</dbReference>
<dbReference type="PANTHER" id="PTHR16266">
    <property type="entry name" value="WD REPEAT DOMAIN 9"/>
    <property type="match status" value="1"/>
</dbReference>
<feature type="domain" description="Bromo" evidence="4">
    <location>
        <begin position="341"/>
        <end position="411"/>
    </location>
</feature>
<evidence type="ECO:0000256" key="3">
    <source>
        <dbReference type="SAM" id="MobiDB-lite"/>
    </source>
</evidence>
<keyword evidence="6" id="KW-1185">Reference proteome</keyword>
<keyword evidence="1 2" id="KW-0103">Bromodomain</keyword>
<sequence length="420" mass="45271">MGDHCVYFRLVSVGGAAYRPGEWLTSVAPRKAPYHPQMGDHCVYFRLVSDGGVAYRLGEWLTSVVPRKVPYHPQMGDHCVYFRLVSVGGAAYRPGEWLTSVAPRKAPYHPQITVLERGGPSPGAGPAPGAVSGPSPGAAHAAEAAAHFLSLRVRWDNGEVERLSPWDLEPLDPERLPAEAGGAVAVLPHELEAVLYKAEPDEWPPRGERAAACRAIAQHIGQAEVTSIDLGDARCGDMYSRSLAGDDPLRGGAVPGACGPAALPHVREGGAVPHRPGHHTRQIRQLDRDETAAAPSGSRSAKASSWRSCLRPTRSPSGTPCRQTRRPVCSRHLTCILMEIMSSADAESFRSPVSPDQASDYHTVVASPMDLGTVAQRLARREFSAPSHFLADMRRVFANSRLYNTNKRSRVSAARPPAGH</sequence>
<accession>A0A0L7LAY3</accession>
<evidence type="ECO:0000313" key="5">
    <source>
        <dbReference type="EMBL" id="KOB72381.1"/>
    </source>
</evidence>
<protein>
    <submittedName>
        <fullName evidence="5">Bromodomain and WD repeat-containing protein 3</fullName>
    </submittedName>
</protein>
<evidence type="ECO:0000313" key="6">
    <source>
        <dbReference type="Proteomes" id="UP000037510"/>
    </source>
</evidence>
<dbReference type="GO" id="GO:0007010">
    <property type="term" value="P:cytoskeleton organization"/>
    <property type="evidence" value="ECO:0007669"/>
    <property type="project" value="TreeGrafter"/>
</dbReference>
<gene>
    <name evidence="5" type="ORF">OBRU01_12452</name>
</gene>
<dbReference type="InterPro" id="IPR036427">
    <property type="entry name" value="Bromodomain-like_sf"/>
</dbReference>
<dbReference type="AlphaFoldDB" id="A0A0L7LAY3"/>
<dbReference type="SMART" id="SM00297">
    <property type="entry name" value="BROMO"/>
    <property type="match status" value="1"/>
</dbReference>
<dbReference type="Proteomes" id="UP000037510">
    <property type="component" value="Unassembled WGS sequence"/>
</dbReference>
<feature type="region of interest" description="Disordered" evidence="3">
    <location>
        <begin position="117"/>
        <end position="137"/>
    </location>
</feature>
<dbReference type="InterPro" id="IPR001487">
    <property type="entry name" value="Bromodomain"/>
</dbReference>
<evidence type="ECO:0000259" key="4">
    <source>
        <dbReference type="PROSITE" id="PS50014"/>
    </source>
</evidence>
<evidence type="ECO:0000256" key="2">
    <source>
        <dbReference type="PROSITE-ProRule" id="PRU00035"/>
    </source>
</evidence>
<dbReference type="GO" id="GO:0006357">
    <property type="term" value="P:regulation of transcription by RNA polymerase II"/>
    <property type="evidence" value="ECO:0007669"/>
    <property type="project" value="TreeGrafter"/>
</dbReference>
<dbReference type="PANTHER" id="PTHR16266:SF17">
    <property type="entry name" value="BRWD3"/>
    <property type="match status" value="1"/>
</dbReference>
<dbReference type="Pfam" id="PF00439">
    <property type="entry name" value="Bromodomain"/>
    <property type="match status" value="1"/>
</dbReference>
<dbReference type="GO" id="GO:0008360">
    <property type="term" value="P:regulation of cell shape"/>
    <property type="evidence" value="ECO:0007669"/>
    <property type="project" value="TreeGrafter"/>
</dbReference>